<proteinExistence type="predicted"/>
<comment type="caution">
    <text evidence="2">The sequence shown here is derived from an EMBL/GenBank/DDBJ whole genome shotgun (WGS) entry which is preliminary data.</text>
</comment>
<dbReference type="Proteomes" id="UP001500842">
    <property type="component" value="Unassembled WGS sequence"/>
</dbReference>
<accession>A0ABN2AQ40</accession>
<dbReference type="SUPFAM" id="SSF56219">
    <property type="entry name" value="DNase I-like"/>
    <property type="match status" value="1"/>
</dbReference>
<organism evidence="2 3">
    <name type="scientific">Nocardioides humi</name>
    <dbReference type="NCBI Taxonomy" id="449461"/>
    <lineage>
        <taxon>Bacteria</taxon>
        <taxon>Bacillati</taxon>
        <taxon>Actinomycetota</taxon>
        <taxon>Actinomycetes</taxon>
        <taxon>Propionibacteriales</taxon>
        <taxon>Nocardioidaceae</taxon>
        <taxon>Nocardioides</taxon>
    </lineage>
</organism>
<evidence type="ECO:0000313" key="2">
    <source>
        <dbReference type="EMBL" id="GAA1523754.1"/>
    </source>
</evidence>
<dbReference type="Gene3D" id="3.60.10.10">
    <property type="entry name" value="Endonuclease/exonuclease/phosphatase"/>
    <property type="match status" value="1"/>
</dbReference>
<name>A0ABN2AQ40_9ACTN</name>
<protein>
    <recommendedName>
        <fullName evidence="1">Endonuclease/exonuclease/phosphatase domain-containing protein</fullName>
    </recommendedName>
</protein>
<dbReference type="InterPro" id="IPR036691">
    <property type="entry name" value="Endo/exonu/phosph_ase_sf"/>
</dbReference>
<evidence type="ECO:0000259" key="1">
    <source>
        <dbReference type="Pfam" id="PF03372"/>
    </source>
</evidence>
<dbReference type="InterPro" id="IPR005135">
    <property type="entry name" value="Endo/exonuclease/phosphatase"/>
</dbReference>
<feature type="domain" description="Endonuclease/exonuclease/phosphatase" evidence="1">
    <location>
        <begin position="27"/>
        <end position="69"/>
    </location>
</feature>
<keyword evidence="3" id="KW-1185">Reference proteome</keyword>
<gene>
    <name evidence="2" type="ORF">GCM10009788_29420</name>
</gene>
<sequence>MIGTHVVGVPGRVAGIRAGTGGGMRLVTFNILGGRTQHDDEVDVTVLQRAIADLDPDVLALQEVDHLLQRSGHADLTALAVTG</sequence>
<reference evidence="2 3" key="1">
    <citation type="journal article" date="2019" name="Int. J. Syst. Evol. Microbiol.">
        <title>The Global Catalogue of Microorganisms (GCM) 10K type strain sequencing project: providing services to taxonomists for standard genome sequencing and annotation.</title>
        <authorList>
            <consortium name="The Broad Institute Genomics Platform"/>
            <consortium name="The Broad Institute Genome Sequencing Center for Infectious Disease"/>
            <person name="Wu L."/>
            <person name="Ma J."/>
        </authorList>
    </citation>
    <scope>NUCLEOTIDE SEQUENCE [LARGE SCALE GENOMIC DNA]</scope>
    <source>
        <strain evidence="2 3">JCM 14942</strain>
    </source>
</reference>
<dbReference type="Pfam" id="PF03372">
    <property type="entry name" value="Exo_endo_phos"/>
    <property type="match status" value="1"/>
</dbReference>
<dbReference type="EMBL" id="BAAAOR010000024">
    <property type="protein sequence ID" value="GAA1523754.1"/>
    <property type="molecule type" value="Genomic_DNA"/>
</dbReference>
<evidence type="ECO:0000313" key="3">
    <source>
        <dbReference type="Proteomes" id="UP001500842"/>
    </source>
</evidence>